<dbReference type="EMBL" id="JABBVZ010000016">
    <property type="protein sequence ID" value="NMP22055.1"/>
    <property type="molecule type" value="Genomic_DNA"/>
</dbReference>
<gene>
    <name evidence="1" type="ORF">HIJ39_06785</name>
</gene>
<accession>A0A7Y0Q270</accession>
<evidence type="ECO:0000313" key="2">
    <source>
        <dbReference type="Proteomes" id="UP000533476"/>
    </source>
</evidence>
<evidence type="ECO:0000313" key="1">
    <source>
        <dbReference type="EMBL" id="NMP22055.1"/>
    </source>
</evidence>
<dbReference type="Proteomes" id="UP000533476">
    <property type="component" value="Unassembled WGS sequence"/>
</dbReference>
<dbReference type="AlphaFoldDB" id="A0A7Y0Q270"/>
<reference evidence="1 2" key="1">
    <citation type="submission" date="2020-04" db="EMBL/GenBank/DDBJ databases">
        <authorList>
            <person name="Zhang R."/>
            <person name="Schippers A."/>
        </authorList>
    </citation>
    <scope>NUCLEOTIDE SEQUENCE [LARGE SCALE GENOMIC DNA]</scope>
    <source>
        <strain evidence="1 2">DSM 109850</strain>
    </source>
</reference>
<keyword evidence="2" id="KW-1185">Reference proteome</keyword>
<sequence>MEQGARYGTLVVDLTTHRPVAVLPDRTAETLATWLRQHPSI</sequence>
<name>A0A7Y0Q270_9FIRM</name>
<protein>
    <submittedName>
        <fullName evidence="1">Transposase</fullName>
    </submittedName>
</protein>
<organism evidence="1 2">
    <name type="scientific">Sulfobacillus harzensis</name>
    <dbReference type="NCBI Taxonomy" id="2729629"/>
    <lineage>
        <taxon>Bacteria</taxon>
        <taxon>Bacillati</taxon>
        <taxon>Bacillota</taxon>
        <taxon>Clostridia</taxon>
        <taxon>Eubacteriales</taxon>
        <taxon>Clostridiales Family XVII. Incertae Sedis</taxon>
        <taxon>Sulfobacillus</taxon>
    </lineage>
</organism>
<proteinExistence type="predicted"/>
<comment type="caution">
    <text evidence="1">The sequence shown here is derived from an EMBL/GenBank/DDBJ whole genome shotgun (WGS) entry which is preliminary data.</text>
</comment>